<comment type="similarity">
    <text evidence="1">Belongs to the UbiA prenyltransferase family.</text>
</comment>
<keyword evidence="3" id="KW-0472">Membrane</keyword>
<keyword evidence="2" id="KW-0808">Transferase</keyword>
<name>A0ABD3Q205_9STRA</name>
<dbReference type="PANTHER" id="PTHR43009:SF7">
    <property type="entry name" value="HOMOGENTISATE GERANYLGERANYLTRANSFERASE, CHLOROPLASTIC"/>
    <property type="match status" value="1"/>
</dbReference>
<protein>
    <submittedName>
        <fullName evidence="4">Uncharacterized protein</fullName>
    </submittedName>
</protein>
<dbReference type="EMBL" id="JABMIG020000086">
    <property type="protein sequence ID" value="KAL3793889.1"/>
    <property type="molecule type" value="Genomic_DNA"/>
</dbReference>
<keyword evidence="3" id="KW-0812">Transmembrane</keyword>
<organism evidence="4 5">
    <name type="scientific">Cyclotella cryptica</name>
    <dbReference type="NCBI Taxonomy" id="29204"/>
    <lineage>
        <taxon>Eukaryota</taxon>
        <taxon>Sar</taxon>
        <taxon>Stramenopiles</taxon>
        <taxon>Ochrophyta</taxon>
        <taxon>Bacillariophyta</taxon>
        <taxon>Coscinodiscophyceae</taxon>
        <taxon>Thalassiosirophycidae</taxon>
        <taxon>Stephanodiscales</taxon>
        <taxon>Stephanodiscaceae</taxon>
        <taxon>Cyclotella</taxon>
    </lineage>
</organism>
<gene>
    <name evidence="4" type="ORF">HJC23_002136</name>
</gene>
<evidence type="ECO:0000313" key="4">
    <source>
        <dbReference type="EMBL" id="KAL3793889.1"/>
    </source>
</evidence>
<evidence type="ECO:0000256" key="2">
    <source>
        <dbReference type="ARBA" id="ARBA00022679"/>
    </source>
</evidence>
<dbReference type="GO" id="GO:0016740">
    <property type="term" value="F:transferase activity"/>
    <property type="evidence" value="ECO:0007669"/>
    <property type="project" value="UniProtKB-KW"/>
</dbReference>
<dbReference type="AlphaFoldDB" id="A0ABD3Q205"/>
<reference evidence="4 5" key="1">
    <citation type="journal article" date="2020" name="G3 (Bethesda)">
        <title>Improved Reference Genome for Cyclotella cryptica CCMP332, a Model for Cell Wall Morphogenesis, Salinity Adaptation, and Lipid Production in Diatoms (Bacillariophyta).</title>
        <authorList>
            <person name="Roberts W.R."/>
            <person name="Downey K.M."/>
            <person name="Ruck E.C."/>
            <person name="Traller J.C."/>
            <person name="Alverson A.J."/>
        </authorList>
    </citation>
    <scope>NUCLEOTIDE SEQUENCE [LARGE SCALE GENOMIC DNA]</scope>
    <source>
        <strain evidence="4 5">CCMP332</strain>
    </source>
</reference>
<dbReference type="PANTHER" id="PTHR43009">
    <property type="entry name" value="HOMOGENTISATE SOLANESYLTRANSFERASE, CHLOROPLASTIC"/>
    <property type="match status" value="1"/>
</dbReference>
<evidence type="ECO:0000256" key="3">
    <source>
        <dbReference type="SAM" id="Phobius"/>
    </source>
</evidence>
<feature type="transmembrane region" description="Helical" evidence="3">
    <location>
        <begin position="12"/>
        <end position="30"/>
    </location>
</feature>
<keyword evidence="3" id="KW-1133">Transmembrane helix</keyword>
<comment type="caution">
    <text evidence="4">The sequence shown here is derived from an EMBL/GenBank/DDBJ whole genome shotgun (WGS) entry which is preliminary data.</text>
</comment>
<evidence type="ECO:0000256" key="1">
    <source>
        <dbReference type="ARBA" id="ARBA00005985"/>
    </source>
</evidence>
<feature type="transmembrane region" description="Helical" evidence="3">
    <location>
        <begin position="37"/>
        <end position="54"/>
    </location>
</feature>
<evidence type="ECO:0000313" key="5">
    <source>
        <dbReference type="Proteomes" id="UP001516023"/>
    </source>
</evidence>
<dbReference type="Proteomes" id="UP001516023">
    <property type="component" value="Unassembled WGS sequence"/>
</dbReference>
<accession>A0ABD3Q205</accession>
<proteinExistence type="inferred from homology"/>
<sequence>MVSGELSGRVAWVIVLFSGIVGPAFVFKFFPLFLFKLYMLGWVLGVIYSIPPIYTKRNPIAAGLTIPTVCGSLLNFRVYYAVKDAIGAQFAWSPKVSLLHVS</sequence>
<keyword evidence="5" id="KW-1185">Reference proteome</keyword>
<feature type="transmembrane region" description="Helical" evidence="3">
    <location>
        <begin position="60"/>
        <end position="80"/>
    </location>
</feature>